<dbReference type="HOGENOM" id="CLU_071608_0_0_6"/>
<keyword evidence="8" id="KW-1185">Reference proteome</keyword>
<evidence type="ECO:0000256" key="2">
    <source>
        <dbReference type="ARBA" id="ARBA00022723"/>
    </source>
</evidence>
<sequence>MSIANQIIDLFSQEDYPKISKLENGNLIKYYSDGIVAIFPAIKTSQKAMIVSAGIHGDETGAVELVYKLFNSLLNGTVISRPLMIILGNLDAIKQGTRQVETNLNRCFDDDELSLNSSMEHKRALDIITAIDEFKEELDAKDISIEMLLDLHSYVYPDYFSQYHDDKTQFAICVKEQPYSLNHEQILSACNLGKVITDIDMKGTLVSFIVKRYPYITSMVFELGHAHKLGKNNPLDLKNIADYIYAQVSETYNKNKQINPQQIERYKFCPPVIKNNETFELNSNICLRNFTKYEKGTVLAYENGEVIYRMPSNNHTVLFPWPTRLVGAAGTYILEKI</sequence>
<dbReference type="EMBL" id="CP009574">
    <property type="protein sequence ID" value="AIT08841.1"/>
    <property type="molecule type" value="Genomic_DNA"/>
</dbReference>
<proteinExistence type="predicted"/>
<dbReference type="InterPro" id="IPR050178">
    <property type="entry name" value="AspA/AstE_fam"/>
</dbReference>
<dbReference type="RefSeq" id="WP_040008036.1">
    <property type="nucleotide sequence ID" value="NZ_CP009574.1"/>
</dbReference>
<dbReference type="Pfam" id="PF04952">
    <property type="entry name" value="AstE_AspA_hybrid"/>
    <property type="match status" value="1"/>
</dbReference>
<dbReference type="InterPro" id="IPR055438">
    <property type="entry name" value="AstE_AspA_cat"/>
</dbReference>
<evidence type="ECO:0000313" key="7">
    <source>
        <dbReference type="EMBL" id="AIT08841.1"/>
    </source>
</evidence>
<evidence type="ECO:0000259" key="5">
    <source>
        <dbReference type="Pfam" id="PF04952"/>
    </source>
</evidence>
<feature type="domain" description="AstE/AspA barrel-sandwich hybrid" evidence="5">
    <location>
        <begin position="262"/>
        <end position="320"/>
    </location>
</feature>
<dbReference type="AlphaFoldDB" id="A0A097EMP6"/>
<evidence type="ECO:0000256" key="1">
    <source>
        <dbReference type="ARBA" id="ARBA00001947"/>
    </source>
</evidence>
<keyword evidence="3" id="KW-0378">Hydrolase</keyword>
<evidence type="ECO:0000259" key="6">
    <source>
        <dbReference type="Pfam" id="PF24827"/>
    </source>
</evidence>
<dbReference type="GO" id="GO:0016811">
    <property type="term" value="F:hydrolase activity, acting on carbon-nitrogen (but not peptide) bonds, in linear amides"/>
    <property type="evidence" value="ECO:0007669"/>
    <property type="project" value="TreeGrafter"/>
</dbReference>
<organism evidence="7 8">
    <name type="scientific">Candidatus Francisella endociliophora</name>
    <dbReference type="NCBI Taxonomy" id="653937"/>
    <lineage>
        <taxon>Bacteria</taxon>
        <taxon>Pseudomonadati</taxon>
        <taxon>Pseudomonadota</taxon>
        <taxon>Gammaproteobacteria</taxon>
        <taxon>Thiotrichales</taxon>
        <taxon>Francisellaceae</taxon>
        <taxon>Francisella</taxon>
    </lineage>
</organism>
<dbReference type="PANTHER" id="PTHR15162">
    <property type="entry name" value="ASPARTOACYLASE"/>
    <property type="match status" value="1"/>
</dbReference>
<dbReference type="eggNOG" id="COG2988">
    <property type="taxonomic scope" value="Bacteria"/>
</dbReference>
<dbReference type="Pfam" id="PF24827">
    <property type="entry name" value="AstE_AspA_cat"/>
    <property type="match status" value="1"/>
</dbReference>
<evidence type="ECO:0000313" key="8">
    <source>
        <dbReference type="Proteomes" id="UP000029672"/>
    </source>
</evidence>
<name>A0A097EMP6_9GAMM</name>
<dbReference type="GO" id="GO:0016788">
    <property type="term" value="F:hydrolase activity, acting on ester bonds"/>
    <property type="evidence" value="ECO:0007669"/>
    <property type="project" value="InterPro"/>
</dbReference>
<reference evidence="7 8" key="1">
    <citation type="submission" date="2014-10" db="EMBL/GenBank/DDBJ databases">
        <title>Whole genome sequence of Francisella endociliophora strain FSC1006, isolated from a laboratory culture of the marine ciliate Euplotes raikovi.</title>
        <authorList>
            <person name="Granberg M."/>
            <person name="Backman S."/>
            <person name="Lundmark E."/>
            <person name="Nilsson E."/>
            <person name="Karlsson E."/>
            <person name="Thelaus J."/>
            <person name="Ohrman C."/>
            <person name="Larkeryd A."/>
            <person name="Stenberg P."/>
        </authorList>
    </citation>
    <scope>NUCLEOTIDE SEQUENCE [LARGE SCALE GENOMIC DNA]</scope>
    <source>
        <strain evidence="7 8">FSC1006</strain>
    </source>
</reference>
<dbReference type="SUPFAM" id="SSF53187">
    <property type="entry name" value="Zn-dependent exopeptidases"/>
    <property type="match status" value="1"/>
</dbReference>
<evidence type="ECO:0000256" key="3">
    <source>
        <dbReference type="ARBA" id="ARBA00022801"/>
    </source>
</evidence>
<keyword evidence="2" id="KW-0479">Metal-binding</keyword>
<accession>A0A097EMP6</accession>
<dbReference type="GO" id="GO:0046872">
    <property type="term" value="F:metal ion binding"/>
    <property type="evidence" value="ECO:0007669"/>
    <property type="project" value="UniProtKB-KW"/>
</dbReference>
<evidence type="ECO:0008006" key="9">
    <source>
        <dbReference type="Google" id="ProtNLM"/>
    </source>
</evidence>
<dbReference type="Gene3D" id="3.40.630.10">
    <property type="entry name" value="Zn peptidases"/>
    <property type="match status" value="1"/>
</dbReference>
<dbReference type="InterPro" id="IPR007036">
    <property type="entry name" value="Aste_AspA_hybrid_dom"/>
</dbReference>
<keyword evidence="4" id="KW-0862">Zinc</keyword>
<dbReference type="STRING" id="1547445.LO80_01840"/>
<protein>
    <recommendedName>
        <fullName evidence="9">Succinylglutamate desuccinylase</fullName>
    </recommendedName>
</protein>
<gene>
    <name evidence="7" type="ORF">LO80_01840</name>
</gene>
<dbReference type="Proteomes" id="UP000029672">
    <property type="component" value="Chromosome"/>
</dbReference>
<evidence type="ECO:0000256" key="4">
    <source>
        <dbReference type="ARBA" id="ARBA00022833"/>
    </source>
</evidence>
<comment type="cofactor">
    <cofactor evidence="1">
        <name>Zn(2+)</name>
        <dbReference type="ChEBI" id="CHEBI:29105"/>
    </cofactor>
</comment>
<feature type="domain" description="Succinylglutamate desuccinylase/Aspartoacylase catalytic" evidence="6">
    <location>
        <begin position="46"/>
        <end position="233"/>
    </location>
</feature>
<dbReference type="OrthoDB" id="5290473at2"/>
<dbReference type="KEGG" id="frf:LO80_01840"/>
<dbReference type="PANTHER" id="PTHR15162:SF7">
    <property type="entry name" value="SUCCINYLGLUTAMATE DESUCCINYLASE"/>
    <property type="match status" value="1"/>
</dbReference>